<name>A0A5M3MQ32_CONPW</name>
<dbReference type="AlphaFoldDB" id="A0A5M3MQ32"/>
<keyword evidence="3" id="KW-1185">Reference proteome</keyword>
<organism evidence="2 3">
    <name type="scientific">Coniophora puteana (strain RWD-64-598)</name>
    <name type="common">Brown rot fungus</name>
    <dbReference type="NCBI Taxonomy" id="741705"/>
    <lineage>
        <taxon>Eukaryota</taxon>
        <taxon>Fungi</taxon>
        <taxon>Dikarya</taxon>
        <taxon>Basidiomycota</taxon>
        <taxon>Agaricomycotina</taxon>
        <taxon>Agaricomycetes</taxon>
        <taxon>Agaricomycetidae</taxon>
        <taxon>Boletales</taxon>
        <taxon>Coniophorineae</taxon>
        <taxon>Coniophoraceae</taxon>
        <taxon>Coniophora</taxon>
    </lineage>
</organism>
<sequence length="182" mass="21206">MDSDNDHGVSAKDLSDRLEQIKISSERSNKNKNPERKPLLPAPYLPPQLNPAKAHLYNVRRPRKAYYGFAVTSDSMVDHALRWYKGRFTREEFDRADLSHVEIICVGAAAKHLELDTEHPRLEFPLAETPDGLRPCIAIYNSHKRSDWNLDAEKEREQIDFIRSELRLPETQEAMWYFANCR</sequence>
<dbReference type="EMBL" id="JH711578">
    <property type="protein sequence ID" value="EIW81288.1"/>
    <property type="molecule type" value="Genomic_DNA"/>
</dbReference>
<feature type="region of interest" description="Disordered" evidence="1">
    <location>
        <begin position="1"/>
        <end position="45"/>
    </location>
</feature>
<dbReference type="RefSeq" id="XP_007768662.1">
    <property type="nucleotide sequence ID" value="XM_007770472.1"/>
</dbReference>
<proteinExistence type="predicted"/>
<accession>A0A5M3MQ32</accession>
<comment type="caution">
    <text evidence="2">The sequence shown here is derived from an EMBL/GenBank/DDBJ whole genome shotgun (WGS) entry which is preliminary data.</text>
</comment>
<evidence type="ECO:0000313" key="2">
    <source>
        <dbReference type="EMBL" id="EIW81288.1"/>
    </source>
</evidence>
<reference evidence="3" key="1">
    <citation type="journal article" date="2012" name="Science">
        <title>The Paleozoic origin of enzymatic lignin decomposition reconstructed from 31 fungal genomes.</title>
        <authorList>
            <person name="Floudas D."/>
            <person name="Binder M."/>
            <person name="Riley R."/>
            <person name="Barry K."/>
            <person name="Blanchette R.A."/>
            <person name="Henrissat B."/>
            <person name="Martinez A.T."/>
            <person name="Otillar R."/>
            <person name="Spatafora J.W."/>
            <person name="Yadav J.S."/>
            <person name="Aerts A."/>
            <person name="Benoit I."/>
            <person name="Boyd A."/>
            <person name="Carlson A."/>
            <person name="Copeland A."/>
            <person name="Coutinho P.M."/>
            <person name="de Vries R.P."/>
            <person name="Ferreira P."/>
            <person name="Findley K."/>
            <person name="Foster B."/>
            <person name="Gaskell J."/>
            <person name="Glotzer D."/>
            <person name="Gorecki P."/>
            <person name="Heitman J."/>
            <person name="Hesse C."/>
            <person name="Hori C."/>
            <person name="Igarashi K."/>
            <person name="Jurgens J.A."/>
            <person name="Kallen N."/>
            <person name="Kersten P."/>
            <person name="Kohler A."/>
            <person name="Kuees U."/>
            <person name="Kumar T.K.A."/>
            <person name="Kuo A."/>
            <person name="LaButti K."/>
            <person name="Larrondo L.F."/>
            <person name="Lindquist E."/>
            <person name="Ling A."/>
            <person name="Lombard V."/>
            <person name="Lucas S."/>
            <person name="Lundell T."/>
            <person name="Martin R."/>
            <person name="McLaughlin D.J."/>
            <person name="Morgenstern I."/>
            <person name="Morin E."/>
            <person name="Murat C."/>
            <person name="Nagy L.G."/>
            <person name="Nolan M."/>
            <person name="Ohm R.A."/>
            <person name="Patyshakuliyeva A."/>
            <person name="Rokas A."/>
            <person name="Ruiz-Duenas F.J."/>
            <person name="Sabat G."/>
            <person name="Salamov A."/>
            <person name="Samejima M."/>
            <person name="Schmutz J."/>
            <person name="Slot J.C."/>
            <person name="St John F."/>
            <person name="Stenlid J."/>
            <person name="Sun H."/>
            <person name="Sun S."/>
            <person name="Syed K."/>
            <person name="Tsang A."/>
            <person name="Wiebenga A."/>
            <person name="Young D."/>
            <person name="Pisabarro A."/>
            <person name="Eastwood D.C."/>
            <person name="Martin F."/>
            <person name="Cullen D."/>
            <person name="Grigoriev I.V."/>
            <person name="Hibbett D.S."/>
        </authorList>
    </citation>
    <scope>NUCLEOTIDE SEQUENCE [LARGE SCALE GENOMIC DNA]</scope>
    <source>
        <strain evidence="3">RWD-64-598 SS2</strain>
    </source>
</reference>
<protein>
    <submittedName>
        <fullName evidence="2">Uncharacterized protein</fullName>
    </submittedName>
</protein>
<dbReference type="Proteomes" id="UP000053558">
    <property type="component" value="Unassembled WGS sequence"/>
</dbReference>
<dbReference type="KEGG" id="cput:CONPUDRAFT_165474"/>
<evidence type="ECO:0000256" key="1">
    <source>
        <dbReference type="SAM" id="MobiDB-lite"/>
    </source>
</evidence>
<dbReference type="GeneID" id="19205321"/>
<evidence type="ECO:0000313" key="3">
    <source>
        <dbReference type="Proteomes" id="UP000053558"/>
    </source>
</evidence>
<gene>
    <name evidence="2" type="ORF">CONPUDRAFT_165474</name>
</gene>
<feature type="compositionally biased region" description="Basic and acidic residues" evidence="1">
    <location>
        <begin position="1"/>
        <end position="38"/>
    </location>
</feature>